<keyword evidence="2" id="KW-1185">Reference proteome</keyword>
<evidence type="ECO:0000313" key="2">
    <source>
        <dbReference type="Proteomes" id="UP000015106"/>
    </source>
</evidence>
<dbReference type="Proteomes" id="UP000015106">
    <property type="component" value="Chromosome 2"/>
</dbReference>
<reference evidence="1" key="2">
    <citation type="submission" date="2018-03" db="EMBL/GenBank/DDBJ databases">
        <title>The Triticum urartu genome reveals the dynamic nature of wheat genome evolution.</title>
        <authorList>
            <person name="Ling H."/>
            <person name="Ma B."/>
            <person name="Shi X."/>
            <person name="Liu H."/>
            <person name="Dong L."/>
            <person name="Sun H."/>
            <person name="Cao Y."/>
            <person name="Gao Q."/>
            <person name="Zheng S."/>
            <person name="Li Y."/>
            <person name="Yu Y."/>
            <person name="Du H."/>
            <person name="Qi M."/>
            <person name="Li Y."/>
            <person name="Yu H."/>
            <person name="Cui Y."/>
            <person name="Wang N."/>
            <person name="Chen C."/>
            <person name="Wu H."/>
            <person name="Zhao Y."/>
            <person name="Zhang J."/>
            <person name="Li Y."/>
            <person name="Zhou W."/>
            <person name="Zhang B."/>
            <person name="Hu W."/>
            <person name="Eijk M."/>
            <person name="Tang J."/>
            <person name="Witsenboer H."/>
            <person name="Zhao S."/>
            <person name="Li Z."/>
            <person name="Zhang A."/>
            <person name="Wang D."/>
            <person name="Liang C."/>
        </authorList>
    </citation>
    <scope>NUCLEOTIDE SEQUENCE [LARGE SCALE GENOMIC DNA]</scope>
    <source>
        <strain evidence="1">cv. G1812</strain>
    </source>
</reference>
<sequence>MKMEPMPPPLSVAEDNQSLLPQLAKAMDITIAREDNSLPPTTEPNVVEYISVVATPLGGGPSTFITVKGQTPMVARLWRVQKRN</sequence>
<evidence type="ECO:0000313" key="1">
    <source>
        <dbReference type="EnsemblPlants" id="TuG1812G0200003748.01.T01"/>
    </source>
</evidence>
<dbReference type="EnsemblPlants" id="TuG1812G0200003748.01.T01">
    <property type="protein sequence ID" value="TuG1812G0200003748.01.T01"/>
    <property type="gene ID" value="TuG1812G0200003748.01"/>
</dbReference>
<dbReference type="AlphaFoldDB" id="A0A8R7TJH8"/>
<dbReference type="Gramene" id="TuG1812G0200003748.01.T01">
    <property type="protein sequence ID" value="TuG1812G0200003748.01.T01"/>
    <property type="gene ID" value="TuG1812G0200003748.01"/>
</dbReference>
<accession>A0A8R7TJH8</accession>
<reference evidence="1" key="3">
    <citation type="submission" date="2022-06" db="UniProtKB">
        <authorList>
            <consortium name="EnsemblPlants"/>
        </authorList>
    </citation>
    <scope>IDENTIFICATION</scope>
</reference>
<reference evidence="2" key="1">
    <citation type="journal article" date="2013" name="Nature">
        <title>Draft genome of the wheat A-genome progenitor Triticum urartu.</title>
        <authorList>
            <person name="Ling H.Q."/>
            <person name="Zhao S."/>
            <person name="Liu D."/>
            <person name="Wang J."/>
            <person name="Sun H."/>
            <person name="Zhang C."/>
            <person name="Fan H."/>
            <person name="Li D."/>
            <person name="Dong L."/>
            <person name="Tao Y."/>
            <person name="Gao C."/>
            <person name="Wu H."/>
            <person name="Li Y."/>
            <person name="Cui Y."/>
            <person name="Guo X."/>
            <person name="Zheng S."/>
            <person name="Wang B."/>
            <person name="Yu K."/>
            <person name="Liang Q."/>
            <person name="Yang W."/>
            <person name="Lou X."/>
            <person name="Chen J."/>
            <person name="Feng M."/>
            <person name="Jian J."/>
            <person name="Zhang X."/>
            <person name="Luo G."/>
            <person name="Jiang Y."/>
            <person name="Liu J."/>
            <person name="Wang Z."/>
            <person name="Sha Y."/>
            <person name="Zhang B."/>
            <person name="Wu H."/>
            <person name="Tang D."/>
            <person name="Shen Q."/>
            <person name="Xue P."/>
            <person name="Zou S."/>
            <person name="Wang X."/>
            <person name="Liu X."/>
            <person name="Wang F."/>
            <person name="Yang Y."/>
            <person name="An X."/>
            <person name="Dong Z."/>
            <person name="Zhang K."/>
            <person name="Zhang X."/>
            <person name="Luo M.C."/>
            <person name="Dvorak J."/>
            <person name="Tong Y."/>
            <person name="Wang J."/>
            <person name="Yang H."/>
            <person name="Li Z."/>
            <person name="Wang D."/>
            <person name="Zhang A."/>
            <person name="Wang J."/>
        </authorList>
    </citation>
    <scope>NUCLEOTIDE SEQUENCE</scope>
    <source>
        <strain evidence="2">cv. G1812</strain>
    </source>
</reference>
<name>A0A8R7TJH8_TRIUA</name>
<proteinExistence type="predicted"/>
<organism evidence="1 2">
    <name type="scientific">Triticum urartu</name>
    <name type="common">Red wild einkorn</name>
    <name type="synonym">Crithodium urartu</name>
    <dbReference type="NCBI Taxonomy" id="4572"/>
    <lineage>
        <taxon>Eukaryota</taxon>
        <taxon>Viridiplantae</taxon>
        <taxon>Streptophyta</taxon>
        <taxon>Embryophyta</taxon>
        <taxon>Tracheophyta</taxon>
        <taxon>Spermatophyta</taxon>
        <taxon>Magnoliopsida</taxon>
        <taxon>Liliopsida</taxon>
        <taxon>Poales</taxon>
        <taxon>Poaceae</taxon>
        <taxon>BOP clade</taxon>
        <taxon>Pooideae</taxon>
        <taxon>Triticodae</taxon>
        <taxon>Triticeae</taxon>
        <taxon>Triticinae</taxon>
        <taxon>Triticum</taxon>
    </lineage>
</organism>
<protein>
    <submittedName>
        <fullName evidence="1">Uncharacterized protein</fullName>
    </submittedName>
</protein>